<dbReference type="Gene3D" id="1.10.510.10">
    <property type="entry name" value="Transferase(Phosphotransferase) domain 1"/>
    <property type="match status" value="1"/>
</dbReference>
<dbReference type="InterPro" id="IPR017441">
    <property type="entry name" value="Protein_kinase_ATP_BS"/>
</dbReference>
<keyword evidence="11" id="KW-0998">Cell outer membrane</keyword>
<evidence type="ECO:0000313" key="15">
    <source>
        <dbReference type="EMBL" id="KAG2387147.1"/>
    </source>
</evidence>
<dbReference type="InterPro" id="IPR000719">
    <property type="entry name" value="Prot_kinase_dom"/>
</dbReference>
<evidence type="ECO:0000256" key="6">
    <source>
        <dbReference type="ARBA" id="ARBA00022729"/>
    </source>
</evidence>
<gene>
    <name evidence="15" type="ORF">C9374_001479</name>
</gene>
<dbReference type="Proteomes" id="UP000816034">
    <property type="component" value="Unassembled WGS sequence"/>
</dbReference>
<dbReference type="InterPro" id="IPR011050">
    <property type="entry name" value="Pectin_lyase_fold/virulence"/>
</dbReference>
<dbReference type="GeneID" id="68093935"/>
<reference evidence="15 16" key="1">
    <citation type="journal article" date="2018" name="BMC Genomics">
        <title>The genome of Naegleria lovaniensis, the basis for a comparative approach to unravel pathogenicity factors of the human pathogenic amoeba N. fowleri.</title>
        <authorList>
            <person name="Liechti N."/>
            <person name="Schurch N."/>
            <person name="Bruggmann R."/>
            <person name="Wittwer M."/>
        </authorList>
    </citation>
    <scope>NUCLEOTIDE SEQUENCE [LARGE SCALE GENOMIC DNA]</scope>
    <source>
        <strain evidence="15 16">ATCC 30569</strain>
    </source>
</reference>
<dbReference type="SUPFAM" id="SSF56112">
    <property type="entry name" value="Protein kinase-like (PK-like)"/>
    <property type="match status" value="1"/>
</dbReference>
<dbReference type="GO" id="GO:0005524">
    <property type="term" value="F:ATP binding"/>
    <property type="evidence" value="ECO:0007669"/>
    <property type="project" value="UniProtKB-UniRule"/>
</dbReference>
<evidence type="ECO:0000256" key="11">
    <source>
        <dbReference type="ARBA" id="ARBA00023237"/>
    </source>
</evidence>
<dbReference type="Gene3D" id="3.30.200.20">
    <property type="entry name" value="Phosphorylase Kinase, domain 1"/>
    <property type="match status" value="1"/>
</dbReference>
<protein>
    <recommendedName>
        <fullName evidence="14">Protein kinase domain-containing protein</fullName>
    </recommendedName>
</protein>
<evidence type="ECO:0000259" key="14">
    <source>
        <dbReference type="PROSITE" id="PS50011"/>
    </source>
</evidence>
<dbReference type="PROSITE" id="PS00107">
    <property type="entry name" value="PROTEIN_KINASE_ATP"/>
    <property type="match status" value="1"/>
</dbReference>
<dbReference type="InterPro" id="IPR051681">
    <property type="entry name" value="Ser/Thr_Kinases-Pseudokinases"/>
</dbReference>
<dbReference type="SMART" id="SM00220">
    <property type="entry name" value="S_TKc"/>
    <property type="match status" value="1"/>
</dbReference>
<accession>A0AA88KR96</accession>
<dbReference type="InterPro" id="IPR011009">
    <property type="entry name" value="Kinase-like_dom_sf"/>
</dbReference>
<dbReference type="GO" id="GO:0005576">
    <property type="term" value="C:extracellular region"/>
    <property type="evidence" value="ECO:0007669"/>
    <property type="project" value="UniProtKB-SubCell"/>
</dbReference>
<dbReference type="RefSeq" id="XP_044551139.1">
    <property type="nucleotide sequence ID" value="XM_044690790.1"/>
</dbReference>
<keyword evidence="8" id="KW-0418">Kinase</keyword>
<evidence type="ECO:0000256" key="10">
    <source>
        <dbReference type="ARBA" id="ARBA00023136"/>
    </source>
</evidence>
<dbReference type="SMART" id="SM00710">
    <property type="entry name" value="PbH1"/>
    <property type="match status" value="5"/>
</dbReference>
<dbReference type="PANTHER" id="PTHR44329:SF289">
    <property type="entry name" value="SERINE_THREONINE-PROTEIN KINASE VIK"/>
    <property type="match status" value="1"/>
</dbReference>
<keyword evidence="9 12" id="KW-0067">ATP-binding</keyword>
<evidence type="ECO:0000256" key="12">
    <source>
        <dbReference type="PROSITE-ProRule" id="PRU10141"/>
    </source>
</evidence>
<keyword evidence="13" id="KW-0812">Transmembrane</keyword>
<dbReference type="FunFam" id="3.30.200.20:FF:000180">
    <property type="entry name" value="serine/threonine-protein kinase STY46-like"/>
    <property type="match status" value="1"/>
</dbReference>
<dbReference type="CDD" id="cd13999">
    <property type="entry name" value="STKc_MAP3K-like"/>
    <property type="match status" value="1"/>
</dbReference>
<keyword evidence="7 12" id="KW-0547">Nucleotide-binding</keyword>
<proteinExistence type="predicted"/>
<keyword evidence="10 13" id="KW-0472">Membrane</keyword>
<dbReference type="PANTHER" id="PTHR44329">
    <property type="entry name" value="SERINE/THREONINE-PROTEIN KINASE TNNI3K-RELATED"/>
    <property type="match status" value="1"/>
</dbReference>
<dbReference type="PROSITE" id="PS00108">
    <property type="entry name" value="PROTEIN_KINASE_ST"/>
    <property type="match status" value="1"/>
</dbReference>
<dbReference type="AlphaFoldDB" id="A0AA88KR96"/>
<evidence type="ECO:0000256" key="1">
    <source>
        <dbReference type="ARBA" id="ARBA00004196"/>
    </source>
</evidence>
<dbReference type="Pfam" id="PF02415">
    <property type="entry name" value="Chlam_PMP"/>
    <property type="match status" value="1"/>
</dbReference>
<keyword evidence="5" id="KW-0808">Transferase</keyword>
<comment type="subcellular location">
    <subcellularLocation>
        <location evidence="1">Cell envelope</location>
    </subcellularLocation>
    <subcellularLocation>
        <location evidence="2">Cell outer membrane</location>
    </subcellularLocation>
    <subcellularLocation>
        <location evidence="3">Secreted</location>
    </subcellularLocation>
</comment>
<evidence type="ECO:0000256" key="3">
    <source>
        <dbReference type="ARBA" id="ARBA00004613"/>
    </source>
</evidence>
<dbReference type="NCBIfam" id="TIGR01376">
    <property type="entry name" value="POMP_repeat"/>
    <property type="match status" value="1"/>
</dbReference>
<feature type="transmembrane region" description="Helical" evidence="13">
    <location>
        <begin position="706"/>
        <end position="737"/>
    </location>
</feature>
<evidence type="ECO:0000256" key="7">
    <source>
        <dbReference type="ARBA" id="ARBA00022741"/>
    </source>
</evidence>
<feature type="domain" description="Protein kinase" evidence="14">
    <location>
        <begin position="801"/>
        <end position="1116"/>
    </location>
</feature>
<dbReference type="InterPro" id="IPR012334">
    <property type="entry name" value="Pectin_lyas_fold"/>
</dbReference>
<dbReference type="InterPro" id="IPR006626">
    <property type="entry name" value="PbH1"/>
</dbReference>
<keyword evidence="13" id="KW-1133">Transmembrane helix</keyword>
<dbReference type="Gene3D" id="2.160.20.10">
    <property type="entry name" value="Single-stranded right-handed beta-helix, Pectin lyase-like"/>
    <property type="match status" value="1"/>
</dbReference>
<evidence type="ECO:0000256" key="4">
    <source>
        <dbReference type="ARBA" id="ARBA00022525"/>
    </source>
</evidence>
<organism evidence="15 16">
    <name type="scientific">Naegleria lovaniensis</name>
    <name type="common">Amoeba</name>
    <dbReference type="NCBI Taxonomy" id="51637"/>
    <lineage>
        <taxon>Eukaryota</taxon>
        <taxon>Discoba</taxon>
        <taxon>Heterolobosea</taxon>
        <taxon>Tetramitia</taxon>
        <taxon>Eutetramitia</taxon>
        <taxon>Vahlkampfiidae</taxon>
        <taxon>Naegleria</taxon>
    </lineage>
</organism>
<comment type="caution">
    <text evidence="15">The sequence shown here is derived from an EMBL/GenBank/DDBJ whole genome shotgun (WGS) entry which is preliminary data.</text>
</comment>
<feature type="binding site" evidence="12">
    <location>
        <position position="828"/>
    </location>
    <ligand>
        <name>ATP</name>
        <dbReference type="ChEBI" id="CHEBI:30616"/>
    </ligand>
</feature>
<name>A0AA88KR96_NAELO</name>
<evidence type="ECO:0000256" key="2">
    <source>
        <dbReference type="ARBA" id="ARBA00004442"/>
    </source>
</evidence>
<dbReference type="GO" id="GO:0004674">
    <property type="term" value="F:protein serine/threonine kinase activity"/>
    <property type="evidence" value="ECO:0007669"/>
    <property type="project" value="TreeGrafter"/>
</dbReference>
<dbReference type="SUPFAM" id="SSF51126">
    <property type="entry name" value="Pectin lyase-like"/>
    <property type="match status" value="1"/>
</dbReference>
<dbReference type="InterPro" id="IPR003368">
    <property type="entry name" value="POMP_repeat"/>
</dbReference>
<dbReference type="PROSITE" id="PS50011">
    <property type="entry name" value="PROTEIN_KINASE_DOM"/>
    <property type="match status" value="1"/>
</dbReference>
<dbReference type="Pfam" id="PF00069">
    <property type="entry name" value="Pkinase"/>
    <property type="match status" value="1"/>
</dbReference>
<evidence type="ECO:0000256" key="13">
    <source>
        <dbReference type="SAM" id="Phobius"/>
    </source>
</evidence>
<keyword evidence="16" id="KW-1185">Reference proteome</keyword>
<dbReference type="EMBL" id="PYSW02000013">
    <property type="protein sequence ID" value="KAG2387147.1"/>
    <property type="molecule type" value="Genomic_DNA"/>
</dbReference>
<evidence type="ECO:0000256" key="9">
    <source>
        <dbReference type="ARBA" id="ARBA00022840"/>
    </source>
</evidence>
<sequence>MKSLNTSLLQVFFSITIIVSTWFFQQHVHAAVVLQEYQYSTYLILNSSLENTTSASSCGTNSSYPCYSIQQQIQAIDEQLPSLPINFKYAIQLTINVMSDIPTEMCNFKFTNPNSAKFATFVFIWLGSKPDTSKVLLDCQGSEFFSFSNAPASLNITNQFDSFDVKNTIFKEQMIISSMNHCNLSGSAIYKMNEKQTTMIYDSNFYNCYWFISNVNDAISFRECKITNSSMVVDVISKSLSISESSIENVDLILKFSTMTFLSTTFNDNLAIFTQFQSLLLHECNFFTTKQTLISFGDSMTIRRTLFEKSNLDFKIVSVRSVIIGNSTFSGNYQTNLSNKALIQLTGSYSLTIANSTFINNRDLLLMSIYQASLVNFQNSIFQQNTGGGAVQIEHMVGYFKLSSVTFSNCTFNGNKGQNGGAILIGMTFGNLTISNCQFTKNSANYGGALYLQQEKVAISNCQFTGNSATQNGGAIYVKDTTFLSLQSSTLQNNMANRGGALYLSSLTSNYMMNSACSNNIASYSGGCLFAQSTTHPTLLQSVSTSLSGLNSAISYGHNIATPIDGTQFQFSVKYQEGQAATEMPTSLSLYPGQPVDITVKIKDKNNQAIKSIEFPMGVSVGSNMTVTVDSLSTDYLTLHGLYLSVYSSIDFLSNTTLNLTLSSDTFFSIPVQIVPCNQDYSLQPVSSNGNAMICTKNPPGFPYSVVLPVVLIGGVLLFIVGIAFGIAVLYGVYIIVKKLKKLEKKEKAEMKLEKTLIDKKFIFTGSTTTPPAHAQSSKSVASTRQSLHDQEKYIIPIENLDIVKKIGEGSNGMVYLANWNGTEVAVKSLKLDFSELQGESEEFEREASLLSSLRHPNIVNFYGVSMTDTGKFMVVEYLPRGSLDKLIYQCKVGKEKLALSKKLSILLGISNGMAYLHSLKPNMIVHRDLKPGNILLDNNLTPKVCDFGLSKVIGTMNGTMTTNIGTLFYMAPEILSGGVQEGMNAAIDVYAFGIILWELYFEQVPFMETNSSKLSRFKAQDLTGSPKLQESHIPFQVPTMVMNGIRPEIPFSNREEEQVWIKEFILPNETQQEQSLEKLVRVTEAYMDLTRACWSLRASERPDFVTISQKIQQMISILN</sequence>
<evidence type="ECO:0000313" key="16">
    <source>
        <dbReference type="Proteomes" id="UP000816034"/>
    </source>
</evidence>
<keyword evidence="6" id="KW-0732">Signal</keyword>
<evidence type="ECO:0000256" key="8">
    <source>
        <dbReference type="ARBA" id="ARBA00022777"/>
    </source>
</evidence>
<dbReference type="InterPro" id="IPR008271">
    <property type="entry name" value="Ser/Thr_kinase_AS"/>
</dbReference>
<evidence type="ECO:0000256" key="5">
    <source>
        <dbReference type="ARBA" id="ARBA00022679"/>
    </source>
</evidence>
<keyword evidence="4" id="KW-0964">Secreted</keyword>